<proteinExistence type="predicted"/>
<reference evidence="3" key="2">
    <citation type="submission" date="2025-08" db="UniProtKB">
        <authorList>
            <consortium name="RefSeq"/>
        </authorList>
    </citation>
    <scope>IDENTIFICATION</scope>
    <source>
        <strain evidence="3">S238N-H82</strain>
        <tissue evidence="3">Testes</tissue>
    </source>
</reference>
<keyword evidence="2" id="KW-1185">Reference proteome</keyword>
<dbReference type="Pfam" id="PF16769">
    <property type="entry name" value="MCM3AP_GANP"/>
    <property type="match status" value="1"/>
</dbReference>
<dbReference type="GeneID" id="118409990"/>
<organism evidence="2 3">
    <name type="scientific">Branchiostoma floridae</name>
    <name type="common">Florida lancelet</name>
    <name type="synonym">Amphioxus</name>
    <dbReference type="NCBI Taxonomy" id="7739"/>
    <lineage>
        <taxon>Eukaryota</taxon>
        <taxon>Metazoa</taxon>
        <taxon>Chordata</taxon>
        <taxon>Cephalochordata</taxon>
        <taxon>Leptocardii</taxon>
        <taxon>Amphioxiformes</taxon>
        <taxon>Branchiostomatidae</taxon>
        <taxon>Branchiostoma</taxon>
    </lineage>
</organism>
<dbReference type="AlphaFoldDB" id="A0A9J7MH16"/>
<sequence length="114" mass="12465">MLLGTSAVILALPPPPVDQDSLETYWLESQLRLVRLLQAKPLHPSVPLLVLPLGWGTDPGEMPQGWGTDPGEDVKENLDIQGLTEGELVSDCRVVDISSDVEDDNTCRKVTIHL</sequence>
<dbReference type="InterPro" id="IPR031907">
    <property type="entry name" value="MCM3AP_GANP"/>
</dbReference>
<accession>A0A9J7MH16</accession>
<gene>
    <name evidence="3" type="primary">LOC118409990</name>
</gene>
<dbReference type="Proteomes" id="UP000001554">
    <property type="component" value="Chromosome 2"/>
</dbReference>
<dbReference type="KEGG" id="bfo:118409990"/>
<evidence type="ECO:0000259" key="1">
    <source>
        <dbReference type="Pfam" id="PF16769"/>
    </source>
</evidence>
<feature type="domain" description="Germinal-centre associated nuclear protein MCM3AP" evidence="1">
    <location>
        <begin position="2"/>
        <end position="110"/>
    </location>
</feature>
<name>A0A9J7MH16_BRAFL</name>
<reference evidence="2" key="1">
    <citation type="journal article" date="2020" name="Nat. Ecol. Evol.">
        <title>Deeply conserved synteny resolves early events in vertebrate evolution.</title>
        <authorList>
            <person name="Simakov O."/>
            <person name="Marletaz F."/>
            <person name="Yue J.X."/>
            <person name="O'Connell B."/>
            <person name="Jenkins J."/>
            <person name="Brandt A."/>
            <person name="Calef R."/>
            <person name="Tung C.H."/>
            <person name="Huang T.K."/>
            <person name="Schmutz J."/>
            <person name="Satoh N."/>
            <person name="Yu J.K."/>
            <person name="Putnam N.H."/>
            <person name="Green R.E."/>
            <person name="Rokhsar D.S."/>
        </authorList>
    </citation>
    <scope>NUCLEOTIDE SEQUENCE [LARGE SCALE GENOMIC DNA]</scope>
    <source>
        <strain evidence="2">S238N-H82</strain>
    </source>
</reference>
<dbReference type="RefSeq" id="XP_035667324.1">
    <property type="nucleotide sequence ID" value="XM_035811431.1"/>
</dbReference>
<evidence type="ECO:0000313" key="2">
    <source>
        <dbReference type="Proteomes" id="UP000001554"/>
    </source>
</evidence>
<evidence type="ECO:0000313" key="3">
    <source>
        <dbReference type="RefSeq" id="XP_035667324.1"/>
    </source>
</evidence>
<protein>
    <submittedName>
        <fullName evidence="3">Germinal-center associated nuclear protein-like</fullName>
    </submittedName>
</protein>